<evidence type="ECO:0000256" key="7">
    <source>
        <dbReference type="ARBA" id="ARBA00023004"/>
    </source>
</evidence>
<dbReference type="Proteomes" id="UP000295443">
    <property type="component" value="Unassembled WGS sequence"/>
</dbReference>
<sequence length="409" mass="43887">MTAQELLLLILLGLFVQLLVYAGVGFYRHWLAYLALRQQAGARPGEPVPEPEPAPPAAAPAWPGWRPFRVVERRAEDRAGQVCSFLLAPVDGQPLPACPPGRFLTFRLDVEGAAKPLVRCYSLSEPATPAHYRVTVKRVPAAGPERPPGRASNHFHDRVRVGDVLAVQAPSGHFQLDCAAPGPVVLVAGGIGITPLYSMLCAALAARPEREVWLFYGVRDGREMVFGAALAALAERHANLHLHVCFSRPGTDDVAGRDYRHAGRVDIARLRLELPLKPFHFYVCGPGAMMASLLPALAEWGVAEARLHYEAFGPASLARPVAGAPAAGLGVRFERSGVRADWQAGSLLELAEASGVKVESGCRLGCCGACQTAILAGEVAYEQHPEYEVEAGSCLLCLARPRTELVLDA</sequence>
<dbReference type="SUPFAM" id="SSF63380">
    <property type="entry name" value="Riboflavin synthase domain-like"/>
    <property type="match status" value="1"/>
</dbReference>
<dbReference type="AlphaFoldDB" id="A0A4R1BEK7"/>
<dbReference type="PROSITE" id="PS51384">
    <property type="entry name" value="FAD_FR"/>
    <property type="match status" value="1"/>
</dbReference>
<dbReference type="InterPro" id="IPR050415">
    <property type="entry name" value="MRET"/>
</dbReference>
<dbReference type="GO" id="GO:0050660">
    <property type="term" value="F:flavin adenine dinucleotide binding"/>
    <property type="evidence" value="ECO:0007669"/>
    <property type="project" value="TreeGrafter"/>
</dbReference>
<evidence type="ECO:0000256" key="5">
    <source>
        <dbReference type="ARBA" id="ARBA00022827"/>
    </source>
</evidence>
<dbReference type="CDD" id="cd06184">
    <property type="entry name" value="flavohem_like_fad_nad_binding"/>
    <property type="match status" value="1"/>
</dbReference>
<evidence type="ECO:0000259" key="11">
    <source>
        <dbReference type="PROSITE" id="PS51384"/>
    </source>
</evidence>
<dbReference type="Gene3D" id="3.10.20.30">
    <property type="match status" value="1"/>
</dbReference>
<dbReference type="InterPro" id="IPR012675">
    <property type="entry name" value="Beta-grasp_dom_sf"/>
</dbReference>
<dbReference type="PRINTS" id="PR00371">
    <property type="entry name" value="FPNCR"/>
</dbReference>
<proteinExistence type="predicted"/>
<keyword evidence="5" id="KW-0274">FAD</keyword>
<dbReference type="Gene3D" id="3.40.50.80">
    <property type="entry name" value="Nucleotide-binding domain of ferredoxin-NADP reductase (FNR) module"/>
    <property type="match status" value="1"/>
</dbReference>
<evidence type="ECO:0000256" key="6">
    <source>
        <dbReference type="ARBA" id="ARBA00023002"/>
    </source>
</evidence>
<dbReference type="Pfam" id="PF00111">
    <property type="entry name" value="Fer2"/>
    <property type="match status" value="1"/>
</dbReference>
<dbReference type="InterPro" id="IPR017938">
    <property type="entry name" value="Riboflavin_synthase-like_b-brl"/>
</dbReference>
<dbReference type="PRINTS" id="PR00410">
    <property type="entry name" value="PHEHYDRXLASE"/>
</dbReference>
<dbReference type="Pfam" id="PF00175">
    <property type="entry name" value="NAD_binding_1"/>
    <property type="match status" value="1"/>
</dbReference>
<reference evidence="12 13" key="1">
    <citation type="submission" date="2019-03" db="EMBL/GenBank/DDBJ databases">
        <title>Genome sequence of Thiobacillaceae bacterium LSR1, a sulfur-oxidizing bacterium isolated from freshwater sediment.</title>
        <authorList>
            <person name="Li S."/>
        </authorList>
    </citation>
    <scope>NUCLEOTIDE SEQUENCE [LARGE SCALE GENOMIC DNA]</scope>
    <source>
        <strain evidence="12 13">LSR1</strain>
    </source>
</reference>
<keyword evidence="6" id="KW-0560">Oxidoreductase</keyword>
<dbReference type="InterPro" id="IPR039261">
    <property type="entry name" value="FNR_nucleotide-bd"/>
</dbReference>
<dbReference type="SUPFAM" id="SSF54292">
    <property type="entry name" value="2Fe-2S ferredoxin-like"/>
    <property type="match status" value="1"/>
</dbReference>
<comment type="caution">
    <text evidence="12">The sequence shown here is derived from an EMBL/GenBank/DDBJ whole genome shotgun (WGS) entry which is preliminary data.</text>
</comment>
<evidence type="ECO:0000313" key="13">
    <source>
        <dbReference type="Proteomes" id="UP000295443"/>
    </source>
</evidence>
<dbReference type="Gene3D" id="2.40.30.10">
    <property type="entry name" value="Translation factors"/>
    <property type="match status" value="1"/>
</dbReference>
<dbReference type="RefSeq" id="WP_131445780.1">
    <property type="nucleotide sequence ID" value="NZ_SJZB01000025.1"/>
</dbReference>
<dbReference type="PROSITE" id="PS51085">
    <property type="entry name" value="2FE2S_FER_2"/>
    <property type="match status" value="1"/>
</dbReference>
<dbReference type="PANTHER" id="PTHR47354:SF8">
    <property type="entry name" value="1,2-PHENYLACETYL-COA EPOXIDASE, SUBUNIT E"/>
    <property type="match status" value="1"/>
</dbReference>
<gene>
    <name evidence="12" type="ORF">EZJ19_06530</name>
</gene>
<evidence type="ECO:0000259" key="10">
    <source>
        <dbReference type="PROSITE" id="PS51085"/>
    </source>
</evidence>
<evidence type="ECO:0000313" key="12">
    <source>
        <dbReference type="EMBL" id="TCJ15559.1"/>
    </source>
</evidence>
<feature type="domain" description="FAD-binding FR-type" evidence="11">
    <location>
        <begin position="63"/>
        <end position="177"/>
    </location>
</feature>
<organism evidence="12 13">
    <name type="scientific">Parasulfuritortus cantonensis</name>
    <dbReference type="NCBI Taxonomy" id="2528202"/>
    <lineage>
        <taxon>Bacteria</taxon>
        <taxon>Pseudomonadati</taxon>
        <taxon>Pseudomonadota</taxon>
        <taxon>Betaproteobacteria</taxon>
        <taxon>Nitrosomonadales</taxon>
        <taxon>Thiobacillaceae</taxon>
        <taxon>Parasulfuritortus</taxon>
    </lineage>
</organism>
<keyword evidence="4" id="KW-0479">Metal-binding</keyword>
<keyword evidence="3" id="KW-0001">2Fe-2S</keyword>
<dbReference type="OrthoDB" id="544091at2"/>
<comment type="cofactor">
    <cofactor evidence="1">
        <name>FAD</name>
        <dbReference type="ChEBI" id="CHEBI:57692"/>
    </cofactor>
</comment>
<evidence type="ECO:0000256" key="9">
    <source>
        <dbReference type="ARBA" id="ARBA00034078"/>
    </source>
</evidence>
<dbReference type="PANTHER" id="PTHR47354">
    <property type="entry name" value="NADH OXIDOREDUCTASE HCR"/>
    <property type="match status" value="1"/>
</dbReference>
<dbReference type="InterPro" id="IPR036010">
    <property type="entry name" value="2Fe-2S_ferredoxin-like_sf"/>
</dbReference>
<keyword evidence="13" id="KW-1185">Reference proteome</keyword>
<evidence type="ECO:0000256" key="2">
    <source>
        <dbReference type="ARBA" id="ARBA00022630"/>
    </source>
</evidence>
<evidence type="ECO:0000256" key="8">
    <source>
        <dbReference type="ARBA" id="ARBA00023014"/>
    </source>
</evidence>
<dbReference type="Pfam" id="PF00970">
    <property type="entry name" value="FAD_binding_6"/>
    <property type="match status" value="1"/>
</dbReference>
<feature type="domain" description="2Fe-2S ferredoxin-type" evidence="10">
    <location>
        <begin position="329"/>
        <end position="409"/>
    </location>
</feature>
<dbReference type="SUPFAM" id="SSF52343">
    <property type="entry name" value="Ferredoxin reductase-like, C-terminal NADP-linked domain"/>
    <property type="match status" value="1"/>
</dbReference>
<dbReference type="CDD" id="cd00207">
    <property type="entry name" value="fer2"/>
    <property type="match status" value="1"/>
</dbReference>
<keyword evidence="8" id="KW-0411">Iron-sulfur</keyword>
<dbReference type="InterPro" id="IPR001709">
    <property type="entry name" value="Flavoprot_Pyr_Nucl_cyt_Rdtase"/>
</dbReference>
<evidence type="ECO:0000256" key="3">
    <source>
        <dbReference type="ARBA" id="ARBA00022714"/>
    </source>
</evidence>
<dbReference type="InterPro" id="IPR008333">
    <property type="entry name" value="Cbr1-like_FAD-bd_dom"/>
</dbReference>
<keyword evidence="7" id="KW-0408">Iron</keyword>
<dbReference type="GO" id="GO:0046872">
    <property type="term" value="F:metal ion binding"/>
    <property type="evidence" value="ECO:0007669"/>
    <property type="project" value="UniProtKB-KW"/>
</dbReference>
<dbReference type="EMBL" id="SJZB01000025">
    <property type="protein sequence ID" value="TCJ15559.1"/>
    <property type="molecule type" value="Genomic_DNA"/>
</dbReference>
<dbReference type="GO" id="GO:0051537">
    <property type="term" value="F:2 iron, 2 sulfur cluster binding"/>
    <property type="evidence" value="ECO:0007669"/>
    <property type="project" value="UniProtKB-KW"/>
</dbReference>
<dbReference type="GO" id="GO:0016491">
    <property type="term" value="F:oxidoreductase activity"/>
    <property type="evidence" value="ECO:0007669"/>
    <property type="project" value="UniProtKB-KW"/>
</dbReference>
<protein>
    <submittedName>
        <fullName evidence="12">2Fe-2S iron-sulfur cluster binding domain-containing protein</fullName>
    </submittedName>
</protein>
<name>A0A4R1BEK7_9PROT</name>
<accession>A0A4R1BEK7</accession>
<dbReference type="InterPro" id="IPR017927">
    <property type="entry name" value="FAD-bd_FR_type"/>
</dbReference>
<comment type="cofactor">
    <cofactor evidence="9">
        <name>[2Fe-2S] cluster</name>
        <dbReference type="ChEBI" id="CHEBI:190135"/>
    </cofactor>
</comment>
<keyword evidence="2" id="KW-0285">Flavoprotein</keyword>
<dbReference type="InterPro" id="IPR001041">
    <property type="entry name" value="2Fe-2S_ferredoxin-type"/>
</dbReference>
<dbReference type="InterPro" id="IPR001433">
    <property type="entry name" value="OxRdtase_FAD/NAD-bd"/>
</dbReference>
<evidence type="ECO:0000256" key="4">
    <source>
        <dbReference type="ARBA" id="ARBA00022723"/>
    </source>
</evidence>
<evidence type="ECO:0000256" key="1">
    <source>
        <dbReference type="ARBA" id="ARBA00001974"/>
    </source>
</evidence>